<dbReference type="KEGG" id="emar:D1013_00380"/>
<organism evidence="1 2">
    <name type="scientific">Euzebyella marina</name>
    <dbReference type="NCBI Taxonomy" id="1761453"/>
    <lineage>
        <taxon>Bacteria</taxon>
        <taxon>Pseudomonadati</taxon>
        <taxon>Bacteroidota</taxon>
        <taxon>Flavobacteriia</taxon>
        <taxon>Flavobacteriales</taxon>
        <taxon>Flavobacteriaceae</taxon>
        <taxon>Euzebyella</taxon>
    </lineage>
</organism>
<sequence length="341" mass="39987">MLKAFVPLLVGILLSYSVFKNHSKKKSSKFIEYTSLIQKGESDILDDKFKEAFEKYERALSHIDKPLAADCFTALQLAALLKKNEEFTTYLGSAFSSGLEPKDLKKDSLLSSFISDNKLDKIVSFKFKKFRKVYSQNLNRFLMDTIEKMSNYDNRWKVHYIDSLSYVDNENKEIYHQKYDSIISNLVENKLMPLISEYGYPGERKIGVQKLISRSEPLDYTFINNSTLFILLHYYGYAKSCQYNELLYSEMQKGNLKPEHYASIIDFQAKFGESKFCRVGYYNQWHQTGDSTKFFSINERRAKIGLANFENIKRMFDRGLNICRETDKGNYKHIKLFYWCG</sequence>
<evidence type="ECO:0000313" key="1">
    <source>
        <dbReference type="EMBL" id="AYN65944.1"/>
    </source>
</evidence>
<gene>
    <name evidence="1" type="ORF">D1013_00380</name>
</gene>
<dbReference type="OrthoDB" id="1490993at2"/>
<reference evidence="1 2" key="1">
    <citation type="submission" date="2018-08" db="EMBL/GenBank/DDBJ databases">
        <title>The reduced genetic potential of extracellular carbohydrate catabolism in Euzebyella marina RN62, a Flavobacteriia bacterium isolated from the hadal water.</title>
        <authorList>
            <person name="Xue C."/>
        </authorList>
    </citation>
    <scope>NUCLEOTIDE SEQUENCE [LARGE SCALE GENOMIC DNA]</scope>
    <source>
        <strain evidence="1 2">RN62</strain>
    </source>
</reference>
<accession>A0A3G2L114</accession>
<protein>
    <submittedName>
        <fullName evidence="1">Uncharacterized protein</fullName>
    </submittedName>
</protein>
<dbReference type="Proteomes" id="UP000276309">
    <property type="component" value="Chromosome"/>
</dbReference>
<evidence type="ECO:0000313" key="2">
    <source>
        <dbReference type="Proteomes" id="UP000276309"/>
    </source>
</evidence>
<name>A0A3G2L114_9FLAO</name>
<dbReference type="RefSeq" id="WP_121846999.1">
    <property type="nucleotide sequence ID" value="NZ_CP032050.1"/>
</dbReference>
<keyword evidence="2" id="KW-1185">Reference proteome</keyword>
<dbReference type="AlphaFoldDB" id="A0A3G2L114"/>
<dbReference type="EMBL" id="CP032050">
    <property type="protein sequence ID" value="AYN65944.1"/>
    <property type="molecule type" value="Genomic_DNA"/>
</dbReference>
<proteinExistence type="predicted"/>